<evidence type="ECO:0000256" key="5">
    <source>
        <dbReference type="ARBA" id="ARBA00022475"/>
    </source>
</evidence>
<keyword evidence="6" id="KW-0997">Cell inner membrane</keyword>
<protein>
    <submittedName>
        <fullName evidence="13">Sugar MFS transporter</fullName>
    </submittedName>
</protein>
<evidence type="ECO:0000256" key="7">
    <source>
        <dbReference type="ARBA" id="ARBA00022597"/>
    </source>
</evidence>
<feature type="transmembrane region" description="Helical" evidence="11">
    <location>
        <begin position="21"/>
        <end position="39"/>
    </location>
</feature>
<evidence type="ECO:0000313" key="13">
    <source>
        <dbReference type="EMBL" id="MBO2011161.1"/>
    </source>
</evidence>
<feature type="transmembrane region" description="Helical" evidence="11">
    <location>
        <begin position="115"/>
        <end position="136"/>
    </location>
</feature>
<dbReference type="SUPFAM" id="SSF103473">
    <property type="entry name" value="MFS general substrate transporter"/>
    <property type="match status" value="1"/>
</dbReference>
<dbReference type="Pfam" id="PF07690">
    <property type="entry name" value="MFS_1"/>
    <property type="match status" value="1"/>
</dbReference>
<dbReference type="EMBL" id="JAGETZ010000010">
    <property type="protein sequence ID" value="MBO2011161.1"/>
    <property type="molecule type" value="Genomic_DNA"/>
</dbReference>
<evidence type="ECO:0000256" key="11">
    <source>
        <dbReference type="SAM" id="Phobius"/>
    </source>
</evidence>
<accession>A0ABS3QIT3</accession>
<reference evidence="13 14" key="1">
    <citation type="submission" date="2021-03" db="EMBL/GenBank/DDBJ databases">
        <authorList>
            <person name="Kim M.K."/>
        </authorList>
    </citation>
    <scope>NUCLEOTIDE SEQUENCE [LARGE SCALE GENOMIC DNA]</scope>
    <source>
        <strain evidence="13 14">BT442</strain>
    </source>
</reference>
<comment type="subcellular location">
    <subcellularLocation>
        <location evidence="2">Cell inner membrane</location>
        <topology evidence="2">Multi-pass membrane protein</topology>
    </subcellularLocation>
</comment>
<dbReference type="PROSITE" id="PS50850">
    <property type="entry name" value="MFS"/>
    <property type="match status" value="1"/>
</dbReference>
<comment type="function">
    <text evidence="1">Intake of glucose and galactose.</text>
</comment>
<dbReference type="RefSeq" id="WP_208176858.1">
    <property type="nucleotide sequence ID" value="NZ_JAGETZ010000010.1"/>
</dbReference>
<feature type="transmembrane region" description="Helical" evidence="11">
    <location>
        <begin position="196"/>
        <end position="214"/>
    </location>
</feature>
<evidence type="ECO:0000313" key="14">
    <source>
        <dbReference type="Proteomes" id="UP000664369"/>
    </source>
</evidence>
<feature type="transmembrane region" description="Helical" evidence="11">
    <location>
        <begin position="91"/>
        <end position="109"/>
    </location>
</feature>
<keyword evidence="9 11" id="KW-1133">Transmembrane helix</keyword>
<organism evidence="13 14">
    <name type="scientific">Hymenobacter negativus</name>
    <dbReference type="NCBI Taxonomy" id="2795026"/>
    <lineage>
        <taxon>Bacteria</taxon>
        <taxon>Pseudomonadati</taxon>
        <taxon>Bacteroidota</taxon>
        <taxon>Cytophagia</taxon>
        <taxon>Cytophagales</taxon>
        <taxon>Hymenobacteraceae</taxon>
        <taxon>Hymenobacter</taxon>
    </lineage>
</organism>
<evidence type="ECO:0000256" key="1">
    <source>
        <dbReference type="ARBA" id="ARBA00003321"/>
    </source>
</evidence>
<evidence type="ECO:0000256" key="6">
    <source>
        <dbReference type="ARBA" id="ARBA00022519"/>
    </source>
</evidence>
<dbReference type="InterPro" id="IPR036259">
    <property type="entry name" value="MFS_trans_sf"/>
</dbReference>
<feature type="transmembrane region" description="Helical" evidence="11">
    <location>
        <begin position="245"/>
        <end position="267"/>
    </location>
</feature>
<sequence>MAAIPTQSSRTATASTDATQRYTSALSAVTVLFFLWGFITCLNDILIPYLKAIFQLSFAQANLINLCFFGAYFLVSIPAGKVVARLGYKRGMLLGFAVAAVGAFLFYPAAAQRAYGLFLGALFVLAAGITLLQVAANPYVAILGPPASASARLTLTQAFNSLGTTLAPLLGSALILSHLPKLDNATTAASIDVTAVQLPYLIIGVALLLISLVLSRISLPVIEHVADDDAATGAHHHSAWQYRHLLLGVVGIFAYVGAEVAIGSHIVSYLALPSVMGLDATAAGNQVAFYWGAAMVGRFAGAYLLNKFEPAKLLALNAV</sequence>
<gene>
    <name evidence="13" type="ORF">J4E00_19015</name>
</gene>
<keyword evidence="8 11" id="KW-0812">Transmembrane</keyword>
<evidence type="ECO:0000259" key="12">
    <source>
        <dbReference type="PROSITE" id="PS50850"/>
    </source>
</evidence>
<dbReference type="PANTHER" id="PTHR43702:SF3">
    <property type="entry name" value="PROTEIN TSGA"/>
    <property type="match status" value="1"/>
</dbReference>
<keyword evidence="4" id="KW-0813">Transport</keyword>
<evidence type="ECO:0000256" key="9">
    <source>
        <dbReference type="ARBA" id="ARBA00022989"/>
    </source>
</evidence>
<feature type="transmembrane region" description="Helical" evidence="11">
    <location>
        <begin position="157"/>
        <end position="176"/>
    </location>
</feature>
<feature type="non-terminal residue" evidence="13">
    <location>
        <position position="319"/>
    </location>
</feature>
<dbReference type="Proteomes" id="UP000664369">
    <property type="component" value="Unassembled WGS sequence"/>
</dbReference>
<feature type="domain" description="Major facilitator superfamily (MFS) profile" evidence="12">
    <location>
        <begin position="25"/>
        <end position="319"/>
    </location>
</feature>
<dbReference type="InterPro" id="IPR020846">
    <property type="entry name" value="MFS_dom"/>
</dbReference>
<dbReference type="InterPro" id="IPR005964">
    <property type="entry name" value="Glc/Gal_transptr_bac"/>
</dbReference>
<proteinExistence type="inferred from homology"/>
<dbReference type="Gene3D" id="1.20.1250.20">
    <property type="entry name" value="MFS general substrate transporter like domains"/>
    <property type="match status" value="2"/>
</dbReference>
<keyword evidence="7" id="KW-0762">Sugar transport</keyword>
<evidence type="ECO:0000256" key="4">
    <source>
        <dbReference type="ARBA" id="ARBA00022448"/>
    </source>
</evidence>
<dbReference type="CDD" id="cd17394">
    <property type="entry name" value="MFS_FucP_like"/>
    <property type="match status" value="1"/>
</dbReference>
<keyword evidence="10 11" id="KW-0472">Membrane</keyword>
<feature type="transmembrane region" description="Helical" evidence="11">
    <location>
        <begin position="287"/>
        <end position="305"/>
    </location>
</feature>
<dbReference type="InterPro" id="IPR050375">
    <property type="entry name" value="MFS_TsgA-like"/>
</dbReference>
<evidence type="ECO:0000256" key="10">
    <source>
        <dbReference type="ARBA" id="ARBA00023136"/>
    </source>
</evidence>
<dbReference type="NCBIfam" id="TIGR01272">
    <property type="entry name" value="gluP"/>
    <property type="match status" value="1"/>
</dbReference>
<dbReference type="PANTHER" id="PTHR43702">
    <property type="entry name" value="L-FUCOSE-PROTON SYMPORTER"/>
    <property type="match status" value="1"/>
</dbReference>
<comment type="similarity">
    <text evidence="3">Belongs to the major facilitator superfamily. FHS transporter (TC 2.A.1.7) family.</text>
</comment>
<evidence type="ECO:0000256" key="8">
    <source>
        <dbReference type="ARBA" id="ARBA00022692"/>
    </source>
</evidence>
<comment type="caution">
    <text evidence="13">The sequence shown here is derived from an EMBL/GenBank/DDBJ whole genome shotgun (WGS) entry which is preliminary data.</text>
</comment>
<keyword evidence="5" id="KW-1003">Cell membrane</keyword>
<name>A0ABS3QIT3_9BACT</name>
<dbReference type="InterPro" id="IPR011701">
    <property type="entry name" value="MFS"/>
</dbReference>
<keyword evidence="14" id="KW-1185">Reference proteome</keyword>
<feature type="transmembrane region" description="Helical" evidence="11">
    <location>
        <begin position="59"/>
        <end position="79"/>
    </location>
</feature>
<evidence type="ECO:0000256" key="2">
    <source>
        <dbReference type="ARBA" id="ARBA00004429"/>
    </source>
</evidence>
<evidence type="ECO:0000256" key="3">
    <source>
        <dbReference type="ARBA" id="ARBA00009120"/>
    </source>
</evidence>